<dbReference type="AlphaFoldDB" id="A0A8J5HZE3"/>
<dbReference type="Proteomes" id="UP000709295">
    <property type="component" value="Unassembled WGS sequence"/>
</dbReference>
<evidence type="ECO:0000313" key="2">
    <source>
        <dbReference type="Proteomes" id="UP000709295"/>
    </source>
</evidence>
<keyword evidence="2" id="KW-1185">Reference proteome</keyword>
<proteinExistence type="predicted"/>
<name>A0A8J5HZE3_9STRA</name>
<organism evidence="1 2">
    <name type="scientific">Phytophthora aleatoria</name>
    <dbReference type="NCBI Taxonomy" id="2496075"/>
    <lineage>
        <taxon>Eukaryota</taxon>
        <taxon>Sar</taxon>
        <taxon>Stramenopiles</taxon>
        <taxon>Oomycota</taxon>
        <taxon>Peronosporomycetes</taxon>
        <taxon>Peronosporales</taxon>
        <taxon>Peronosporaceae</taxon>
        <taxon>Phytophthora</taxon>
    </lineage>
</organism>
<evidence type="ECO:0000313" key="1">
    <source>
        <dbReference type="EMBL" id="KAG6941642.1"/>
    </source>
</evidence>
<comment type="caution">
    <text evidence="1">The sequence shown here is derived from an EMBL/GenBank/DDBJ whole genome shotgun (WGS) entry which is preliminary data.</text>
</comment>
<dbReference type="EMBL" id="JAENGY010003524">
    <property type="protein sequence ID" value="KAG6941642.1"/>
    <property type="molecule type" value="Genomic_DNA"/>
</dbReference>
<protein>
    <submittedName>
        <fullName evidence="1">Uncharacterized protein</fullName>
    </submittedName>
</protein>
<sequence length="55" mass="6202">MAIAYKLMGDRKPQPFRLLSDDAAKDAWRVDARHLVKMVNGRGSSASSKLQEQQE</sequence>
<accession>A0A8J5HZE3</accession>
<reference evidence="1" key="1">
    <citation type="submission" date="2021-01" db="EMBL/GenBank/DDBJ databases">
        <title>Phytophthora aleatoria, a newly-described species from Pinus radiata is distinct from Phytophthora cactorum isolates based on comparative genomics.</title>
        <authorList>
            <person name="Mcdougal R."/>
            <person name="Panda P."/>
            <person name="Williams N."/>
            <person name="Studholme D.J."/>
        </authorList>
    </citation>
    <scope>NUCLEOTIDE SEQUENCE</scope>
    <source>
        <strain evidence="1">NZFS 4037</strain>
    </source>
</reference>
<gene>
    <name evidence="1" type="ORF">JG688_00018564</name>
</gene>